<evidence type="ECO:0000256" key="8">
    <source>
        <dbReference type="PIRNR" id="PIRNR006351"/>
    </source>
</evidence>
<dbReference type="GO" id="GO:1902815">
    <property type="term" value="P:N,N'-diacetylchitobiose import"/>
    <property type="evidence" value="ECO:0007669"/>
    <property type="project" value="TreeGrafter"/>
</dbReference>
<dbReference type="GO" id="GO:0005886">
    <property type="term" value="C:plasma membrane"/>
    <property type="evidence" value="ECO:0007669"/>
    <property type="project" value="UniProtKB-SubCell"/>
</dbReference>
<dbReference type="Proteomes" id="UP000030008">
    <property type="component" value="Unassembled WGS sequence"/>
</dbReference>
<evidence type="ECO:0000256" key="9">
    <source>
        <dbReference type="SAM" id="MobiDB-lite"/>
    </source>
</evidence>
<reference evidence="12 13" key="1">
    <citation type="submission" date="2014-08" db="EMBL/GenBank/DDBJ databases">
        <title>Clostridium innocuum, an unnegligible vancomycin-resistant pathogen causing extra-intestinal infections.</title>
        <authorList>
            <person name="Feng Y."/>
            <person name="Chiu C.-H."/>
        </authorList>
    </citation>
    <scope>NUCLEOTIDE SEQUENCE [LARGE SCALE GENOMIC DNA]</scope>
    <source>
        <strain evidence="12 13">AN88</strain>
    </source>
</reference>
<evidence type="ECO:0000256" key="10">
    <source>
        <dbReference type="SAM" id="Phobius"/>
    </source>
</evidence>
<feature type="transmembrane region" description="Helical" evidence="10">
    <location>
        <begin position="166"/>
        <end position="190"/>
    </location>
</feature>
<dbReference type="GO" id="GO:0009401">
    <property type="term" value="P:phosphoenolpyruvate-dependent sugar phosphotransferase system"/>
    <property type="evidence" value="ECO:0007669"/>
    <property type="project" value="InterPro"/>
</dbReference>
<sequence>MKKFMDWMTNKFAPKMNKLARNPWIASVQEAILTAMPMIFIGSFTTILTAFGGLIDGFPDFSPLSTFSLGLLSLYLAYLVPYLLMEKKRHNKTKKEAGLAGIGFFLMLVGPTFDEVGNILFQSSTLGNGGMIAALMAGLFVGFVMNAFSTHSFFKEDSAIPDFITVWFDTLIPILIILFVGWLFIFQLHINIFDCIYTLFSPILSAGDSFLGFVVLYFFGYTFLYTFGISTWVIYPIESALILQGIAANQAAVAAGNAASVINADGVSYYFTLGGGGCTLALGLMMLFMAKSKKCKVIGKASLVPNLCNINEPLVFGAPIAFNPILMVPMWIVGLLAPALTWLALYFDILPKITTLFSFWYLPGPICSYAVGGMIGLLFTFFIFVLSWIIYYPFFKVYDRQCMQKEEEDEKKKDQLAKRKAMRERTEEA</sequence>
<evidence type="ECO:0000256" key="7">
    <source>
        <dbReference type="ARBA" id="ARBA00023136"/>
    </source>
</evidence>
<dbReference type="PIRSF" id="PIRSF006351">
    <property type="entry name" value="PTS_EIIC-Cellobiose"/>
    <property type="match status" value="1"/>
</dbReference>
<evidence type="ECO:0000256" key="3">
    <source>
        <dbReference type="ARBA" id="ARBA00022475"/>
    </source>
</evidence>
<name>A0A099I0K9_CLOIN</name>
<dbReference type="PROSITE" id="PS51105">
    <property type="entry name" value="PTS_EIIC_TYPE_3"/>
    <property type="match status" value="1"/>
</dbReference>
<comment type="subcellular location">
    <subcellularLocation>
        <location evidence="1">Cell membrane</location>
        <topology evidence="1">Multi-pass membrane protein</topology>
    </subcellularLocation>
</comment>
<gene>
    <name evidence="12" type="ORF">CIAN88_20295</name>
</gene>
<evidence type="ECO:0000313" key="13">
    <source>
        <dbReference type="Proteomes" id="UP000030008"/>
    </source>
</evidence>
<dbReference type="PANTHER" id="PTHR33989">
    <property type="match status" value="1"/>
</dbReference>
<dbReference type="GO" id="GO:0008982">
    <property type="term" value="F:protein-N(PI)-phosphohistidine-sugar phosphotransferase activity"/>
    <property type="evidence" value="ECO:0007669"/>
    <property type="project" value="UniProtKB-UniRule"/>
</dbReference>
<dbReference type="EMBL" id="JQIF01000110">
    <property type="protein sequence ID" value="KGJ51504.1"/>
    <property type="molecule type" value="Genomic_DNA"/>
</dbReference>
<protein>
    <recommendedName>
        <fullName evidence="8">Permease IIC component</fullName>
    </recommendedName>
</protein>
<organism evidence="12 13">
    <name type="scientific">Clostridium innocuum</name>
    <dbReference type="NCBI Taxonomy" id="1522"/>
    <lineage>
        <taxon>Bacteria</taxon>
        <taxon>Bacillati</taxon>
        <taxon>Bacillota</taxon>
        <taxon>Clostridia</taxon>
        <taxon>Eubacteriales</taxon>
        <taxon>Clostridiaceae</taxon>
        <taxon>Clostridium</taxon>
    </lineage>
</organism>
<dbReference type="InterPro" id="IPR004501">
    <property type="entry name" value="PTS_EIIC_3"/>
</dbReference>
<feature type="transmembrane region" description="Helical" evidence="10">
    <location>
        <begin position="133"/>
        <end position="154"/>
    </location>
</feature>
<dbReference type="PANTHER" id="PTHR33989:SF4">
    <property type="entry name" value="PTS SYSTEM N,N'-DIACETYLCHITOBIOSE-SPECIFIC EIIC COMPONENT"/>
    <property type="match status" value="1"/>
</dbReference>
<dbReference type="AlphaFoldDB" id="A0A099I0K9"/>
<feature type="transmembrane region" description="Helical" evidence="10">
    <location>
        <begin position="31"/>
        <end position="55"/>
    </location>
</feature>
<feature type="transmembrane region" description="Helical" evidence="10">
    <location>
        <begin position="328"/>
        <end position="349"/>
    </location>
</feature>
<evidence type="ECO:0000313" key="12">
    <source>
        <dbReference type="EMBL" id="KGJ51504.1"/>
    </source>
</evidence>
<proteinExistence type="predicted"/>
<dbReference type="RefSeq" id="WP_044907804.1">
    <property type="nucleotide sequence ID" value="NZ_JQIF01000110.1"/>
</dbReference>
<dbReference type="InterPro" id="IPR051088">
    <property type="entry name" value="PTS_Sugar-EIIC/EIIB"/>
</dbReference>
<evidence type="ECO:0000259" key="11">
    <source>
        <dbReference type="PROSITE" id="PS51105"/>
    </source>
</evidence>
<feature type="transmembrane region" description="Helical" evidence="10">
    <location>
        <begin position="268"/>
        <end position="290"/>
    </location>
</feature>
<keyword evidence="4 8" id="KW-0762">Sugar transport</keyword>
<keyword evidence="3 8" id="KW-1003">Cell membrane</keyword>
<feature type="domain" description="PTS EIIC type-3" evidence="11">
    <location>
        <begin position="8"/>
        <end position="394"/>
    </location>
</feature>
<comment type="function">
    <text evidence="8">The phosphoenolpyruvate-dependent sugar phosphotransferase system (PTS), a major carbohydrate active -transport system, catalyzes the phosphorylation of incoming sugar substrates concomitant with their translocation across the cell membrane.</text>
</comment>
<keyword evidence="5 10" id="KW-0812">Transmembrane</keyword>
<feature type="transmembrane region" description="Helical" evidence="10">
    <location>
        <begin position="369"/>
        <end position="395"/>
    </location>
</feature>
<evidence type="ECO:0000256" key="5">
    <source>
        <dbReference type="ARBA" id="ARBA00022692"/>
    </source>
</evidence>
<keyword evidence="2 8" id="KW-0813">Transport</keyword>
<evidence type="ECO:0000256" key="1">
    <source>
        <dbReference type="ARBA" id="ARBA00004651"/>
    </source>
</evidence>
<dbReference type="InterPro" id="IPR004796">
    <property type="entry name" value="PTS_IIC_cello"/>
</dbReference>
<evidence type="ECO:0000256" key="6">
    <source>
        <dbReference type="ARBA" id="ARBA00022989"/>
    </source>
</evidence>
<evidence type="ECO:0000256" key="2">
    <source>
        <dbReference type="ARBA" id="ARBA00022448"/>
    </source>
</evidence>
<dbReference type="InterPro" id="IPR003352">
    <property type="entry name" value="PTS_EIIC"/>
</dbReference>
<accession>A0A099I0K9</accession>
<feature type="transmembrane region" description="Helical" evidence="10">
    <location>
        <begin position="97"/>
        <end position="113"/>
    </location>
</feature>
<feature type="transmembrane region" description="Helical" evidence="10">
    <location>
        <begin position="67"/>
        <end position="85"/>
    </location>
</feature>
<keyword evidence="6 10" id="KW-1133">Transmembrane helix</keyword>
<dbReference type="Pfam" id="PF02378">
    <property type="entry name" value="PTS_EIIC"/>
    <property type="match status" value="1"/>
</dbReference>
<comment type="caution">
    <text evidence="12">The sequence shown here is derived from an EMBL/GenBank/DDBJ whole genome shotgun (WGS) entry which is preliminary data.</text>
</comment>
<keyword evidence="7 8" id="KW-0472">Membrane</keyword>
<feature type="region of interest" description="Disordered" evidence="9">
    <location>
        <begin position="406"/>
        <end position="429"/>
    </location>
</feature>
<evidence type="ECO:0000256" key="4">
    <source>
        <dbReference type="ARBA" id="ARBA00022597"/>
    </source>
</evidence>